<evidence type="ECO:0000313" key="1">
    <source>
        <dbReference type="EMBL" id="GAG79925.1"/>
    </source>
</evidence>
<dbReference type="AlphaFoldDB" id="X1ABZ1"/>
<dbReference type="EMBL" id="BART01012353">
    <property type="protein sequence ID" value="GAG79925.1"/>
    <property type="molecule type" value="Genomic_DNA"/>
</dbReference>
<reference evidence="1" key="1">
    <citation type="journal article" date="2014" name="Front. Microbiol.">
        <title>High frequency of phylogenetically diverse reductive dehalogenase-homologous genes in deep subseafloor sedimentary metagenomes.</title>
        <authorList>
            <person name="Kawai M."/>
            <person name="Futagami T."/>
            <person name="Toyoda A."/>
            <person name="Takaki Y."/>
            <person name="Nishi S."/>
            <person name="Hori S."/>
            <person name="Arai W."/>
            <person name="Tsubouchi T."/>
            <person name="Morono Y."/>
            <person name="Uchiyama I."/>
            <person name="Ito T."/>
            <person name="Fujiyama A."/>
            <person name="Inagaki F."/>
            <person name="Takami H."/>
        </authorList>
    </citation>
    <scope>NUCLEOTIDE SEQUENCE</scope>
    <source>
        <strain evidence="1">Expedition CK06-06</strain>
    </source>
</reference>
<protein>
    <recommendedName>
        <fullName evidence="2">ABM domain-containing protein</fullName>
    </recommendedName>
</protein>
<proteinExistence type="predicted"/>
<evidence type="ECO:0008006" key="2">
    <source>
        <dbReference type="Google" id="ProtNLM"/>
    </source>
</evidence>
<organism evidence="1">
    <name type="scientific">marine sediment metagenome</name>
    <dbReference type="NCBI Taxonomy" id="412755"/>
    <lineage>
        <taxon>unclassified sequences</taxon>
        <taxon>metagenomes</taxon>
        <taxon>ecological metagenomes</taxon>
    </lineage>
</organism>
<feature type="non-terminal residue" evidence="1">
    <location>
        <position position="186"/>
    </location>
</feature>
<name>X1ABZ1_9ZZZZ</name>
<accession>X1ABZ1</accession>
<comment type="caution">
    <text evidence="1">The sequence shown here is derived from an EMBL/GenBank/DDBJ whole genome shotgun (WGS) entry which is preliminary data.</text>
</comment>
<gene>
    <name evidence="1" type="ORF">S01H4_25828</name>
</gene>
<sequence length="186" mass="21054">MSIVKETLPDYLSLPSKIGEEISITGKWVPKEKGGLFRKSDDSKEMLKEWEDIHNNAKNHTGILSTEINHAIGEDAVLIHHVFQDATALVNYFSTTATEHMQALTKVAKPNLHIIRGRNIPDAAREAISAKNVSSTFGEYLFGYVKEDYKRPVPETAIMVTAKWTCLPDDTTHLDELKYWWQRVGT</sequence>